<dbReference type="InterPro" id="IPR036390">
    <property type="entry name" value="WH_DNA-bd_sf"/>
</dbReference>
<dbReference type="InterPro" id="IPR005149">
    <property type="entry name" value="Tscrpt_reg_PadR_N"/>
</dbReference>
<dbReference type="AlphaFoldDB" id="A0A087B9Z8"/>
<dbReference type="PANTHER" id="PTHR33169">
    <property type="entry name" value="PADR-FAMILY TRANSCRIPTIONAL REGULATOR"/>
    <property type="match status" value="1"/>
</dbReference>
<evidence type="ECO:0000313" key="3">
    <source>
        <dbReference type="Proteomes" id="UP000029052"/>
    </source>
</evidence>
<name>A0A087B9Z8_9BIFI</name>
<dbReference type="eggNOG" id="COG1695">
    <property type="taxonomic scope" value="Bacteria"/>
</dbReference>
<organism evidence="2 3">
    <name type="scientific">Bifidobacterium magnum</name>
    <dbReference type="NCBI Taxonomy" id="1692"/>
    <lineage>
        <taxon>Bacteria</taxon>
        <taxon>Bacillati</taxon>
        <taxon>Actinomycetota</taxon>
        <taxon>Actinomycetes</taxon>
        <taxon>Bifidobacteriales</taxon>
        <taxon>Bifidobacteriaceae</taxon>
        <taxon>Bifidobacterium</taxon>
    </lineage>
</organism>
<protein>
    <submittedName>
        <fullName evidence="2">PadR-type transcriptional regulator</fullName>
    </submittedName>
</protein>
<dbReference type="SUPFAM" id="SSF46785">
    <property type="entry name" value="Winged helix' DNA-binding domain"/>
    <property type="match status" value="1"/>
</dbReference>
<dbReference type="Proteomes" id="UP000029052">
    <property type="component" value="Unassembled WGS sequence"/>
</dbReference>
<reference evidence="2 3" key="1">
    <citation type="submission" date="2014-03" db="EMBL/GenBank/DDBJ databases">
        <title>Genomics of Bifidobacteria.</title>
        <authorList>
            <person name="Ventura M."/>
            <person name="Milani C."/>
            <person name="Lugli G.A."/>
        </authorList>
    </citation>
    <scope>NUCLEOTIDE SEQUENCE [LARGE SCALE GENOMIC DNA]</scope>
    <source>
        <strain evidence="2 3">LMG 11591</strain>
    </source>
</reference>
<evidence type="ECO:0000313" key="2">
    <source>
        <dbReference type="EMBL" id="KFI67848.1"/>
    </source>
</evidence>
<dbReference type="RefSeq" id="WP_026501924.1">
    <property type="nucleotide sequence ID" value="NZ_JGZB01000006.1"/>
</dbReference>
<dbReference type="STRING" id="1692.BMAGN_0837"/>
<dbReference type="Pfam" id="PF03551">
    <property type="entry name" value="PadR"/>
    <property type="match status" value="1"/>
</dbReference>
<accession>A0A087B9Z8</accession>
<comment type="caution">
    <text evidence="2">The sequence shown here is derived from an EMBL/GenBank/DDBJ whole genome shotgun (WGS) entry which is preliminary data.</text>
</comment>
<dbReference type="PANTHER" id="PTHR33169:SF26">
    <property type="entry name" value="CONSERVED PROTEIN"/>
    <property type="match status" value="1"/>
</dbReference>
<sequence length="177" mass="20022">MNVIELMTLGFVHEEPMCGYQLCNRMRQLLGNTRAFSEGSVHAVTQRLLGKGYLRESNRIVSGRNKRTFHLTPSGYDLLVSTLRNARGYMISDTAQWTVILSFLSTLPNDRDRRAVLERRLNMLENDTHQLYCTDADPLDNSAVSDTYKKAAISIQAAHAQAEIAYLQELLGDNLEN</sequence>
<dbReference type="Gene3D" id="1.10.10.10">
    <property type="entry name" value="Winged helix-like DNA-binding domain superfamily/Winged helix DNA-binding domain"/>
    <property type="match status" value="1"/>
</dbReference>
<feature type="domain" description="Transcription regulator PadR N-terminal" evidence="1">
    <location>
        <begin position="9"/>
        <end position="77"/>
    </location>
</feature>
<dbReference type="InterPro" id="IPR036388">
    <property type="entry name" value="WH-like_DNA-bd_sf"/>
</dbReference>
<proteinExistence type="predicted"/>
<evidence type="ECO:0000259" key="1">
    <source>
        <dbReference type="Pfam" id="PF03551"/>
    </source>
</evidence>
<dbReference type="InterPro" id="IPR052509">
    <property type="entry name" value="Metal_resp_DNA-bind_regulator"/>
</dbReference>
<keyword evidence="3" id="KW-1185">Reference proteome</keyword>
<dbReference type="EMBL" id="JGZB01000006">
    <property type="protein sequence ID" value="KFI67848.1"/>
    <property type="molecule type" value="Genomic_DNA"/>
</dbReference>
<gene>
    <name evidence="2" type="ORF">BMAGN_0837</name>
</gene>